<organism evidence="1 2">
    <name type="scientific">Planotetraspora mira</name>
    <dbReference type="NCBI Taxonomy" id="58121"/>
    <lineage>
        <taxon>Bacteria</taxon>
        <taxon>Bacillati</taxon>
        <taxon>Actinomycetota</taxon>
        <taxon>Actinomycetes</taxon>
        <taxon>Streptosporangiales</taxon>
        <taxon>Streptosporangiaceae</taxon>
        <taxon>Planotetraspora</taxon>
    </lineage>
</organism>
<accession>A0A8J3U1T6</accession>
<sequence>MVLSRIARELAAEIAQHDWSDAPYQADGAAIATCGNIRQKTAGN</sequence>
<keyword evidence="2" id="KW-1185">Reference proteome</keyword>
<gene>
    <name evidence="1" type="ORF">Pmi06nite_79260</name>
</gene>
<dbReference type="Proteomes" id="UP000650628">
    <property type="component" value="Unassembled WGS sequence"/>
</dbReference>
<reference evidence="1 2" key="1">
    <citation type="submission" date="2021-01" db="EMBL/GenBank/DDBJ databases">
        <title>Whole genome shotgun sequence of Planotetraspora mira NBRC 15435.</title>
        <authorList>
            <person name="Komaki H."/>
            <person name="Tamura T."/>
        </authorList>
    </citation>
    <scope>NUCLEOTIDE SEQUENCE [LARGE SCALE GENOMIC DNA]</scope>
    <source>
        <strain evidence="1 2">NBRC 15435</strain>
    </source>
</reference>
<protein>
    <submittedName>
        <fullName evidence="1">Uncharacterized protein</fullName>
    </submittedName>
</protein>
<evidence type="ECO:0000313" key="2">
    <source>
        <dbReference type="Proteomes" id="UP000650628"/>
    </source>
</evidence>
<evidence type="ECO:0000313" key="1">
    <source>
        <dbReference type="EMBL" id="GII34484.1"/>
    </source>
</evidence>
<dbReference type="EMBL" id="BOOO01000051">
    <property type="protein sequence ID" value="GII34484.1"/>
    <property type="molecule type" value="Genomic_DNA"/>
</dbReference>
<dbReference type="AlphaFoldDB" id="A0A8J3U1T6"/>
<comment type="caution">
    <text evidence="1">The sequence shown here is derived from an EMBL/GenBank/DDBJ whole genome shotgun (WGS) entry which is preliminary data.</text>
</comment>
<proteinExistence type="predicted"/>
<name>A0A8J3U1T6_9ACTN</name>